<dbReference type="EMBL" id="QGGO01000002">
    <property type="protein sequence ID" value="PWK28962.1"/>
    <property type="molecule type" value="Genomic_DNA"/>
</dbReference>
<name>A0A316EFD7_9BACT</name>
<proteinExistence type="predicted"/>
<gene>
    <name evidence="1" type="ORF">LV89_00515</name>
</gene>
<keyword evidence="2" id="KW-1185">Reference proteome</keyword>
<comment type="caution">
    <text evidence="1">The sequence shown here is derived from an EMBL/GenBank/DDBJ whole genome shotgun (WGS) entry which is preliminary data.</text>
</comment>
<organism evidence="1 2">
    <name type="scientific">Arcicella aurantiaca</name>
    <dbReference type="NCBI Taxonomy" id="591202"/>
    <lineage>
        <taxon>Bacteria</taxon>
        <taxon>Pseudomonadati</taxon>
        <taxon>Bacteroidota</taxon>
        <taxon>Cytophagia</taxon>
        <taxon>Cytophagales</taxon>
        <taxon>Flectobacillaceae</taxon>
        <taxon>Arcicella</taxon>
    </lineage>
</organism>
<dbReference type="Proteomes" id="UP000245489">
    <property type="component" value="Unassembled WGS sequence"/>
</dbReference>
<dbReference type="RefSeq" id="WP_109741294.1">
    <property type="nucleotide sequence ID" value="NZ_QGGO01000002.1"/>
</dbReference>
<evidence type="ECO:0000313" key="1">
    <source>
        <dbReference type="EMBL" id="PWK28962.1"/>
    </source>
</evidence>
<protein>
    <submittedName>
        <fullName evidence="1">Uncharacterized protein</fullName>
    </submittedName>
</protein>
<reference evidence="1 2" key="1">
    <citation type="submission" date="2018-05" db="EMBL/GenBank/DDBJ databases">
        <title>Genomic Encyclopedia of Archaeal and Bacterial Type Strains, Phase II (KMG-II): from individual species to whole genera.</title>
        <authorList>
            <person name="Goeker M."/>
        </authorList>
    </citation>
    <scope>NUCLEOTIDE SEQUENCE [LARGE SCALE GENOMIC DNA]</scope>
    <source>
        <strain evidence="1 2">DSM 22214</strain>
    </source>
</reference>
<accession>A0A316EFD7</accession>
<dbReference type="AlphaFoldDB" id="A0A316EFD7"/>
<evidence type="ECO:0000313" key="2">
    <source>
        <dbReference type="Proteomes" id="UP000245489"/>
    </source>
</evidence>
<sequence length="63" mass="7386">MKNLEVTNTVAEGLDLDRMNATLERLFEGYSSSQMAENDDHEQRMVLTEDFFNFKRLLKSLKD</sequence>